<dbReference type="PANTHER" id="PTHR42997:SF1">
    <property type="entry name" value="AP-4-A PHOSPHORYLASE"/>
    <property type="match status" value="1"/>
</dbReference>
<dbReference type="PROSITE" id="PS51084">
    <property type="entry name" value="HIT_2"/>
    <property type="match status" value="1"/>
</dbReference>
<evidence type="ECO:0000256" key="1">
    <source>
        <dbReference type="PROSITE-ProRule" id="PRU00464"/>
    </source>
</evidence>
<dbReference type="Pfam" id="PF01230">
    <property type="entry name" value="HIT"/>
    <property type="match status" value="1"/>
</dbReference>
<dbReference type="GO" id="GO:0003824">
    <property type="term" value="F:catalytic activity"/>
    <property type="evidence" value="ECO:0007669"/>
    <property type="project" value="InterPro"/>
</dbReference>
<reference evidence="3" key="1">
    <citation type="submission" date="2021-04" db="EMBL/GenBank/DDBJ databases">
        <title>Complete Genome Sequences of Macrococcus spp. from dog and cattle.</title>
        <authorList>
            <person name="Schwendener S."/>
            <person name="Perreten V."/>
        </authorList>
    </citation>
    <scope>NUCLEOTIDE SEQUENCE</scope>
    <source>
        <strain evidence="3">Epi0143-OL</strain>
    </source>
</reference>
<evidence type="ECO:0000313" key="4">
    <source>
        <dbReference type="Proteomes" id="UP001057381"/>
    </source>
</evidence>
<accession>A0A9Q9BU34</accession>
<dbReference type="InterPro" id="IPR052908">
    <property type="entry name" value="AP-4-A_phosphorylase"/>
</dbReference>
<organism evidence="3 4">
    <name type="scientific">Macrococcus equipercicus</name>
    <dbReference type="NCBI Taxonomy" id="69967"/>
    <lineage>
        <taxon>Bacteria</taxon>
        <taxon>Bacillati</taxon>
        <taxon>Bacillota</taxon>
        <taxon>Bacilli</taxon>
        <taxon>Bacillales</taxon>
        <taxon>Staphylococcaceae</taxon>
        <taxon>Macrococcus</taxon>
    </lineage>
</organism>
<gene>
    <name evidence="3" type="ORF">KFV11_06915</name>
</gene>
<feature type="short sequence motif" description="Histidine triad motif" evidence="1">
    <location>
        <begin position="93"/>
        <end position="97"/>
    </location>
</feature>
<dbReference type="SUPFAM" id="SSF54197">
    <property type="entry name" value="HIT-like"/>
    <property type="match status" value="1"/>
</dbReference>
<name>A0A9Q9BU34_9STAP</name>
<dbReference type="Proteomes" id="UP001057381">
    <property type="component" value="Chromosome"/>
</dbReference>
<sequence>MDNCIFCHQLKEEQLLLQTRCFKVVFDIDPIQNGHLLLISNQHRLNLTELTDEELIELIRLEQLIVQLIEEQFEVQGVTIASNNGAAMDPDTHFHVHVIPRYKEDGFWDRVQVNVRQIARAKLAVLVNDLAEKL</sequence>
<dbReference type="InterPro" id="IPR036265">
    <property type="entry name" value="HIT-like_sf"/>
</dbReference>
<dbReference type="RefSeq" id="WP_254249549.1">
    <property type="nucleotide sequence ID" value="NZ_CP073809.1"/>
</dbReference>
<evidence type="ECO:0000313" key="3">
    <source>
        <dbReference type="EMBL" id="UTH13007.1"/>
    </source>
</evidence>
<dbReference type="EMBL" id="CP073809">
    <property type="protein sequence ID" value="UTH13007.1"/>
    <property type="molecule type" value="Genomic_DNA"/>
</dbReference>
<dbReference type="InterPro" id="IPR011146">
    <property type="entry name" value="HIT-like"/>
</dbReference>
<evidence type="ECO:0000259" key="2">
    <source>
        <dbReference type="PROSITE" id="PS51084"/>
    </source>
</evidence>
<dbReference type="Gene3D" id="3.30.428.10">
    <property type="entry name" value="HIT-like"/>
    <property type="match status" value="1"/>
</dbReference>
<protein>
    <submittedName>
        <fullName evidence="3">HIT family protein</fullName>
    </submittedName>
</protein>
<feature type="domain" description="HIT" evidence="2">
    <location>
        <begin position="2"/>
        <end position="108"/>
    </location>
</feature>
<dbReference type="KEGG" id="mequ:KFV11_06915"/>
<dbReference type="AlphaFoldDB" id="A0A9Q9BU34"/>
<proteinExistence type="predicted"/>
<dbReference type="PANTHER" id="PTHR42997">
    <property type="entry name" value="HIT FAMILY HYDROLASE"/>
    <property type="match status" value="1"/>
</dbReference>